<proteinExistence type="predicted"/>
<dbReference type="RefSeq" id="WP_175604456.1">
    <property type="nucleotide sequence ID" value="NZ_JABWGO010000010.1"/>
</dbReference>
<reference evidence="1 2" key="1">
    <citation type="submission" date="2020-06" db="EMBL/GenBank/DDBJ databases">
        <authorList>
            <person name="Chanama M."/>
        </authorList>
    </citation>
    <scope>NUCLEOTIDE SEQUENCE [LARGE SCALE GENOMIC DNA]</scope>
    <source>
        <strain evidence="1 2">TBRC6557</strain>
    </source>
</reference>
<dbReference type="EMBL" id="JABWGO010000010">
    <property type="protein sequence ID" value="NUW44978.1"/>
    <property type="molecule type" value="Genomic_DNA"/>
</dbReference>
<accession>A0A7Y6IW83</accession>
<comment type="caution">
    <text evidence="1">The sequence shown here is derived from an EMBL/GenBank/DDBJ whole genome shotgun (WGS) entry which is preliminary data.</text>
</comment>
<dbReference type="AlphaFoldDB" id="A0A7Y6IW83"/>
<organism evidence="1 2">
    <name type="scientific">Nonomuraea rhodomycinica</name>
    <dbReference type="NCBI Taxonomy" id="1712872"/>
    <lineage>
        <taxon>Bacteria</taxon>
        <taxon>Bacillati</taxon>
        <taxon>Actinomycetota</taxon>
        <taxon>Actinomycetes</taxon>
        <taxon>Streptosporangiales</taxon>
        <taxon>Streptosporangiaceae</taxon>
        <taxon>Nonomuraea</taxon>
    </lineage>
</organism>
<name>A0A7Y6IW83_9ACTN</name>
<dbReference type="Proteomes" id="UP000546126">
    <property type="component" value="Unassembled WGS sequence"/>
</dbReference>
<sequence length="86" mass="10011">MIAFDGTFYHITDPKFEMTIPAWQGYEADTADEADATITFRDGLRRYATFMTLDVVEHNMDKNARTGEFHAYETPGSRVWRPRFVI</sequence>
<keyword evidence="2" id="KW-1185">Reference proteome</keyword>
<protein>
    <submittedName>
        <fullName evidence="1">Uncharacterized protein</fullName>
    </submittedName>
</protein>
<evidence type="ECO:0000313" key="2">
    <source>
        <dbReference type="Proteomes" id="UP000546126"/>
    </source>
</evidence>
<gene>
    <name evidence="1" type="ORF">HT134_33365</name>
</gene>
<evidence type="ECO:0000313" key="1">
    <source>
        <dbReference type="EMBL" id="NUW44978.1"/>
    </source>
</evidence>